<protein>
    <submittedName>
        <fullName evidence="2">Uncharacterized protein</fullName>
    </submittedName>
</protein>
<organism evidence="2 3">
    <name type="scientific">Colocasia esculenta</name>
    <name type="common">Wild taro</name>
    <name type="synonym">Arum esculentum</name>
    <dbReference type="NCBI Taxonomy" id="4460"/>
    <lineage>
        <taxon>Eukaryota</taxon>
        <taxon>Viridiplantae</taxon>
        <taxon>Streptophyta</taxon>
        <taxon>Embryophyta</taxon>
        <taxon>Tracheophyta</taxon>
        <taxon>Spermatophyta</taxon>
        <taxon>Magnoliopsida</taxon>
        <taxon>Liliopsida</taxon>
        <taxon>Araceae</taxon>
        <taxon>Aroideae</taxon>
        <taxon>Colocasieae</taxon>
        <taxon>Colocasia</taxon>
    </lineage>
</organism>
<gene>
    <name evidence="2" type="ORF">Taro_042468</name>
</gene>
<comment type="caution">
    <text evidence="2">The sequence shown here is derived from an EMBL/GenBank/DDBJ whole genome shotgun (WGS) entry which is preliminary data.</text>
</comment>
<dbReference type="Proteomes" id="UP000652761">
    <property type="component" value="Unassembled WGS sequence"/>
</dbReference>
<feature type="compositionally biased region" description="Basic and acidic residues" evidence="1">
    <location>
        <begin position="89"/>
        <end position="101"/>
    </location>
</feature>
<sequence length="221" mass="25686">MRGECLELKKKLKKDKFTFKKAKAMLATWSDEDEDDHSQATSGDEDVHCLMARSEDSNEPFLMSSRPSKRLASRRHPSSSRAGNDGAEDERMTKHRDDRLPELVVPPRLHLTHSKGTHTKFVQQRYVEFESSAIMFPNLQPLFDSQGWTPFLYHHKRYSPSAVRDFYNNLGYTPDNRFFTTGRVEELLVAEELWNDHKKPFFFPFSSAATCTNHSLEVDQR</sequence>
<evidence type="ECO:0000256" key="1">
    <source>
        <dbReference type="SAM" id="MobiDB-lite"/>
    </source>
</evidence>
<dbReference type="EMBL" id="NMUH01004419">
    <property type="protein sequence ID" value="MQM09593.1"/>
    <property type="molecule type" value="Genomic_DNA"/>
</dbReference>
<accession>A0A843WE25</accession>
<proteinExistence type="predicted"/>
<evidence type="ECO:0000313" key="3">
    <source>
        <dbReference type="Proteomes" id="UP000652761"/>
    </source>
</evidence>
<feature type="compositionally biased region" description="Basic and acidic residues" evidence="1">
    <location>
        <begin position="45"/>
        <end position="56"/>
    </location>
</feature>
<dbReference type="OrthoDB" id="848707at2759"/>
<keyword evidence="3" id="KW-1185">Reference proteome</keyword>
<evidence type="ECO:0000313" key="2">
    <source>
        <dbReference type="EMBL" id="MQM09593.1"/>
    </source>
</evidence>
<reference evidence="2" key="1">
    <citation type="submission" date="2017-07" db="EMBL/GenBank/DDBJ databases">
        <title>Taro Niue Genome Assembly and Annotation.</title>
        <authorList>
            <person name="Atibalentja N."/>
            <person name="Keating K."/>
            <person name="Fields C.J."/>
        </authorList>
    </citation>
    <scope>NUCLEOTIDE SEQUENCE</scope>
    <source>
        <strain evidence="2">Niue_2</strain>
        <tissue evidence="2">Leaf</tissue>
    </source>
</reference>
<name>A0A843WE25_COLES</name>
<dbReference type="AlphaFoldDB" id="A0A843WE25"/>
<feature type="compositionally biased region" description="Basic residues" evidence="1">
    <location>
        <begin position="67"/>
        <end position="78"/>
    </location>
</feature>
<feature type="region of interest" description="Disordered" evidence="1">
    <location>
        <begin position="28"/>
        <end position="103"/>
    </location>
</feature>